<sequence length="531" mass="61259">MVIALSTKDLLERLKNNSWLEDWDCISCLKLSKINKIFKEQYEKEKNLPMDSPQRTMPFKLPIPTKSFPNILNKGKYIHTKIEIYLGPVNIVFDEKVPNRMKIEYDIVNGPDGQSYLALWENEKKNDDIEPTDSKNYIEQNSAKIIGQNVALENTAGLVKTSEGKEFKTQKVILSFESAAFKFFEIKFLEDPDIISRFESSISNYFTNRETPIEYSLGEVVYRNDNTINALEPESFSFYTNAYAFMIYIKTKTDASKKNNPPIIPKNIDELYGYYLLPSDREAALYVNSRIIFDEIIAKNITGGIKARGIRNEINPKNGIWMLEIDEDWTFSSDTVTVRSGREIYRNFPLQNDIDVKMEHHTNNISLKKGSKFRAESDLTTFNFHINENWDQPFDCEEINTVTGTDENGFTYRPLHAIAKLSLDYNFTVGPLSINPVTQIIEFPYKSQVQNNVSISAKDSAQKDVLDKFLSFLMLKKSSLNEVERKISDDLKKKTLEIKMKLNYINVFAASNILFPGRQIIQYDINSVFIP</sequence>
<gene>
    <name evidence="1" type="ORF">SPELUC_LOCUS3215</name>
</gene>
<organism evidence="1 2">
    <name type="scientific">Cetraspora pellucida</name>
    <dbReference type="NCBI Taxonomy" id="1433469"/>
    <lineage>
        <taxon>Eukaryota</taxon>
        <taxon>Fungi</taxon>
        <taxon>Fungi incertae sedis</taxon>
        <taxon>Mucoromycota</taxon>
        <taxon>Glomeromycotina</taxon>
        <taxon>Glomeromycetes</taxon>
        <taxon>Diversisporales</taxon>
        <taxon>Gigasporaceae</taxon>
        <taxon>Cetraspora</taxon>
    </lineage>
</organism>
<dbReference type="Proteomes" id="UP000789366">
    <property type="component" value="Unassembled WGS sequence"/>
</dbReference>
<comment type="caution">
    <text evidence="1">The sequence shown here is derived from an EMBL/GenBank/DDBJ whole genome shotgun (WGS) entry which is preliminary data.</text>
</comment>
<keyword evidence="2" id="KW-1185">Reference proteome</keyword>
<evidence type="ECO:0000313" key="2">
    <source>
        <dbReference type="Proteomes" id="UP000789366"/>
    </source>
</evidence>
<protein>
    <submittedName>
        <fullName evidence="1">1612_t:CDS:1</fullName>
    </submittedName>
</protein>
<reference evidence="1" key="1">
    <citation type="submission" date="2021-06" db="EMBL/GenBank/DDBJ databases">
        <authorList>
            <person name="Kallberg Y."/>
            <person name="Tangrot J."/>
            <person name="Rosling A."/>
        </authorList>
    </citation>
    <scope>NUCLEOTIDE SEQUENCE</scope>
    <source>
        <strain evidence="1">28 12/20/2015</strain>
    </source>
</reference>
<name>A0ACA9L118_9GLOM</name>
<dbReference type="EMBL" id="CAJVPW010002392">
    <property type="protein sequence ID" value="CAG8505414.1"/>
    <property type="molecule type" value="Genomic_DNA"/>
</dbReference>
<accession>A0ACA9L118</accession>
<feature type="non-terminal residue" evidence="1">
    <location>
        <position position="531"/>
    </location>
</feature>
<proteinExistence type="predicted"/>
<evidence type="ECO:0000313" key="1">
    <source>
        <dbReference type="EMBL" id="CAG8505414.1"/>
    </source>
</evidence>